<comment type="caution">
    <text evidence="2">The sequence shown here is derived from an EMBL/GenBank/DDBJ whole genome shotgun (WGS) entry which is preliminary data.</text>
</comment>
<dbReference type="GO" id="GO:0003677">
    <property type="term" value="F:DNA binding"/>
    <property type="evidence" value="ECO:0007669"/>
    <property type="project" value="InterPro"/>
</dbReference>
<feature type="compositionally biased region" description="Pro residues" evidence="1">
    <location>
        <begin position="246"/>
        <end position="263"/>
    </location>
</feature>
<proteinExistence type="predicted"/>
<feature type="compositionally biased region" description="Basic residues" evidence="1">
    <location>
        <begin position="89"/>
        <end position="99"/>
    </location>
</feature>
<feature type="non-terminal residue" evidence="2">
    <location>
        <position position="1"/>
    </location>
</feature>
<feature type="region of interest" description="Disordered" evidence="1">
    <location>
        <begin position="344"/>
        <end position="367"/>
    </location>
</feature>
<dbReference type="SMART" id="SM00384">
    <property type="entry name" value="AT_hook"/>
    <property type="match status" value="3"/>
</dbReference>
<dbReference type="PRINTS" id="PR00929">
    <property type="entry name" value="ATHOOK"/>
</dbReference>
<evidence type="ECO:0000256" key="1">
    <source>
        <dbReference type="SAM" id="MobiDB-lite"/>
    </source>
</evidence>
<dbReference type="Proteomes" id="UP001140091">
    <property type="component" value="Unassembled WGS sequence"/>
</dbReference>
<organism evidence="2 3">
    <name type="scientific">Candolleomyces eurysporus</name>
    <dbReference type="NCBI Taxonomy" id="2828524"/>
    <lineage>
        <taxon>Eukaryota</taxon>
        <taxon>Fungi</taxon>
        <taxon>Dikarya</taxon>
        <taxon>Basidiomycota</taxon>
        <taxon>Agaricomycotina</taxon>
        <taxon>Agaricomycetes</taxon>
        <taxon>Agaricomycetidae</taxon>
        <taxon>Agaricales</taxon>
        <taxon>Agaricineae</taxon>
        <taxon>Psathyrellaceae</taxon>
        <taxon>Candolleomyces</taxon>
    </lineage>
</organism>
<dbReference type="InterPro" id="IPR017956">
    <property type="entry name" value="AT_hook_DNA-bd_motif"/>
</dbReference>
<reference evidence="2" key="1">
    <citation type="submission" date="2022-06" db="EMBL/GenBank/DDBJ databases">
        <title>Genome Sequence of Candolleomyces eurysporus.</title>
        <authorList>
            <person name="Buettner E."/>
        </authorList>
    </citation>
    <scope>NUCLEOTIDE SEQUENCE</scope>
    <source>
        <strain evidence="2">VTCC 930004</strain>
    </source>
</reference>
<evidence type="ECO:0000313" key="2">
    <source>
        <dbReference type="EMBL" id="KAJ2923251.1"/>
    </source>
</evidence>
<dbReference type="AlphaFoldDB" id="A0A9W8IUK3"/>
<dbReference type="OrthoDB" id="3070904at2759"/>
<feature type="region of interest" description="Disordered" evidence="1">
    <location>
        <begin position="488"/>
        <end position="512"/>
    </location>
</feature>
<name>A0A9W8IUK3_9AGAR</name>
<feature type="region of interest" description="Disordered" evidence="1">
    <location>
        <begin position="1"/>
        <end position="49"/>
    </location>
</feature>
<feature type="compositionally biased region" description="Polar residues" evidence="1">
    <location>
        <begin position="490"/>
        <end position="512"/>
    </location>
</feature>
<evidence type="ECO:0000313" key="3">
    <source>
        <dbReference type="Proteomes" id="UP001140091"/>
    </source>
</evidence>
<protein>
    <submittedName>
        <fullName evidence="2">Uncharacterized protein</fullName>
    </submittedName>
</protein>
<gene>
    <name evidence="2" type="ORF">H1R20_g13843</name>
</gene>
<dbReference type="EMBL" id="JANBPK010001379">
    <property type="protein sequence ID" value="KAJ2923251.1"/>
    <property type="molecule type" value="Genomic_DNA"/>
</dbReference>
<accession>A0A9W8IUK3</accession>
<feature type="region of interest" description="Disordered" evidence="1">
    <location>
        <begin position="84"/>
        <end position="284"/>
    </location>
</feature>
<sequence length="679" mass="73125">MKALGRGHVSTSDLVEAAEDTNDSASATESAKGLRRGIGATNISNNNVKTLGRGHVGTFEVVEAANNANESEKALRWGVEAAKGQMGVKRGRGRPRKAQQRGLEPVEPTSNDEDDHTMATTATKDQMGVKRGRGRPRKAQQQGLEPVEPTSDDEDEDIVVAPAPRGQRGGGGCTVSAAARARRHAGGGGRGRGRPVAEKPGKKPLNVEERLQISGMPVIPPPRKRMSRPPAIHTAASIPLTARSTPPVPPTPKPTPPIPPTPKPTGSSNLTEPVVPISTRIRRSEHQADILEESEGSDVEIIGQLSGDDAGIMKMSNVKLDESEEPSSSMEEDEPRLDKGKARAFQQDDSNSLEEYVEQPTYGSSKTTGGILRGGRDIFNLADNQQSRTSTITPACHVRVFVSAADPSTILATARPSYGLNLKEVWDQFGPLLGYLGKQIPIIMHMFFVFKDDKLTLSLLVSDFSGETEPVAQSSVYANAVLFRSGSHGSGTQSVVSDGISSAPSTRATSDPYSISDTAKQELYELCELSQHFPHLPFTGKSHGVRLGIQRFDALRTAVGIWEAKKAKGTWPSSHSWVTAASISAIWFKRAAWFGWQSIYSNLTQNITADAAFADMLAWLAEAEGCKSDTEVWGSLANAKKNYSTKTLETWIKNKKQEVAKAQKAMNKTMGSKTKTSGK</sequence>
<feature type="compositionally biased region" description="Basic and acidic residues" evidence="1">
    <location>
        <begin position="195"/>
        <end position="211"/>
    </location>
</feature>
<keyword evidence="3" id="KW-1185">Reference proteome</keyword>